<dbReference type="AlphaFoldDB" id="A0A0H5RUA7"/>
<feature type="transmembrane region" description="Helical" evidence="1">
    <location>
        <begin position="42"/>
        <end position="68"/>
    </location>
</feature>
<dbReference type="STRING" id="146018.BN2156_04013"/>
<dbReference type="Proteomes" id="UP000199147">
    <property type="component" value="Unassembled WGS sequence"/>
</dbReference>
<accession>A0A0H5RUA7</accession>
<evidence type="ECO:0000313" key="2">
    <source>
        <dbReference type="EMBL" id="CRZ17132.1"/>
    </source>
</evidence>
<reference evidence="3" key="1">
    <citation type="submission" date="2015-07" db="EMBL/GenBank/DDBJ databases">
        <authorList>
            <person name="Urmite Genomes"/>
        </authorList>
    </citation>
    <scope>NUCLEOTIDE SEQUENCE [LARGE SCALE GENOMIC DNA]</scope>
    <source>
        <strain evidence="3">type strain: ATCC 49404</strain>
    </source>
</reference>
<proteinExistence type="predicted"/>
<protein>
    <submittedName>
        <fullName evidence="2">Uncharacterized protein</fullName>
    </submittedName>
</protein>
<keyword evidence="3" id="KW-1185">Reference proteome</keyword>
<evidence type="ECO:0000313" key="3">
    <source>
        <dbReference type="Proteomes" id="UP000199147"/>
    </source>
</evidence>
<organism evidence="2 3">
    <name type="scientific">Mycolicibacterium neworleansense</name>
    <dbReference type="NCBI Taxonomy" id="146018"/>
    <lineage>
        <taxon>Bacteria</taxon>
        <taxon>Bacillati</taxon>
        <taxon>Actinomycetota</taxon>
        <taxon>Actinomycetes</taxon>
        <taxon>Mycobacteriales</taxon>
        <taxon>Mycobacteriaceae</taxon>
        <taxon>Mycolicibacterium</taxon>
    </lineage>
</organism>
<sequence>MAENSKQAKGHRDAVHAVRSARGFAVTLPVVGRVKVPHPEQLAYYGALGILAAVEIIDWPVAVLLGAGHLLMQNEHNRVIQEVGEALEDA</sequence>
<gene>
    <name evidence="2" type="ORF">BN2156_04013</name>
</gene>
<dbReference type="RefSeq" id="WP_090516693.1">
    <property type="nucleotide sequence ID" value="NZ_CWKH01000002.1"/>
</dbReference>
<dbReference type="OrthoDB" id="3831210at2"/>
<evidence type="ECO:0000256" key="1">
    <source>
        <dbReference type="SAM" id="Phobius"/>
    </source>
</evidence>
<dbReference type="EMBL" id="CWKH01000002">
    <property type="protein sequence ID" value="CRZ17132.1"/>
    <property type="molecule type" value="Genomic_DNA"/>
</dbReference>
<name>A0A0H5RUA7_9MYCO</name>
<keyword evidence="1" id="KW-1133">Transmembrane helix</keyword>
<keyword evidence="1" id="KW-0812">Transmembrane</keyword>
<keyword evidence="1" id="KW-0472">Membrane</keyword>